<organism evidence="1 2">
    <name type="scientific">Butyrivibrio fibrisolvens</name>
    <dbReference type="NCBI Taxonomy" id="831"/>
    <lineage>
        <taxon>Bacteria</taxon>
        <taxon>Bacillati</taxon>
        <taxon>Bacillota</taxon>
        <taxon>Clostridia</taxon>
        <taxon>Lachnospirales</taxon>
        <taxon>Lachnospiraceae</taxon>
        <taxon>Butyrivibrio</taxon>
    </lineage>
</organism>
<evidence type="ECO:0000313" key="1">
    <source>
        <dbReference type="EMBL" id="PWT27584.1"/>
    </source>
</evidence>
<gene>
    <name evidence="1" type="primary">hxsD</name>
    <name evidence="1" type="ORF">CPT75_11010</name>
</gene>
<comment type="caution">
    <text evidence="1">The sequence shown here is derived from an EMBL/GenBank/DDBJ whole genome shotgun (WGS) entry which is preliminary data.</text>
</comment>
<dbReference type="RefSeq" id="WP_110073012.1">
    <property type="nucleotide sequence ID" value="NZ_CM009896.1"/>
</dbReference>
<dbReference type="NCBIfam" id="TIGR03976">
    <property type="entry name" value="chp_LLNDYxLRE"/>
    <property type="match status" value="1"/>
</dbReference>
<proteinExistence type="predicted"/>
<name>A0A317G0I2_BUTFI</name>
<dbReference type="InterPro" id="IPR023974">
    <property type="entry name" value="HxsD"/>
</dbReference>
<protein>
    <submittedName>
        <fullName evidence="1">His-Xaa-Ser system protein HxsD</fullName>
    </submittedName>
</protein>
<dbReference type="EMBL" id="NXNG01000001">
    <property type="protein sequence ID" value="PWT27584.1"/>
    <property type="molecule type" value="Genomic_DNA"/>
</dbReference>
<dbReference type="Proteomes" id="UP000245488">
    <property type="component" value="Chromosome"/>
</dbReference>
<dbReference type="AlphaFoldDB" id="A0A317G0I2"/>
<reference evidence="1 2" key="1">
    <citation type="submission" date="2017-09" db="EMBL/GenBank/DDBJ databases">
        <title>High-quality draft genome sequence of Butyrivibrio fibrisolvens INBov1, isolated from cow rumen.</title>
        <authorList>
            <person name="Rodriguez Hernaez J."/>
            <person name="Rivarola M."/>
            <person name="Paniego N."/>
            <person name="Cravero S."/>
            <person name="Ceron Cucchi M."/>
            <person name="Martinez M.C."/>
        </authorList>
    </citation>
    <scope>NUCLEOTIDE SEQUENCE [LARGE SCALE GENOMIC DNA]</scope>
    <source>
        <strain evidence="1 2">INBov1</strain>
    </source>
</reference>
<keyword evidence="2" id="KW-1185">Reference proteome</keyword>
<sequence length="115" mass="13372">MTIKYQEELYPKEVLIKAAYRFIDNAYIHIDKCDGYYIVSITPKEDSCPISEGDFDNEMLSQAARYVISIRTKNIREITLARAMASTIIEEDIPHNETEDISDVDSILKDWFENE</sequence>
<evidence type="ECO:0000313" key="2">
    <source>
        <dbReference type="Proteomes" id="UP000245488"/>
    </source>
</evidence>
<accession>A0A317G0I2</accession>